<evidence type="ECO:0000313" key="2">
    <source>
        <dbReference type="Proteomes" id="UP000004263"/>
    </source>
</evidence>
<gene>
    <name evidence="1" type="ORF">RED65_09174</name>
</gene>
<evidence type="ECO:0000313" key="1">
    <source>
        <dbReference type="EMBL" id="EAT13551.1"/>
    </source>
</evidence>
<comment type="caution">
    <text evidence="1">The sequence shown here is derived from an EMBL/GenBank/DDBJ whole genome shotgun (WGS) entry which is preliminary data.</text>
</comment>
<dbReference type="Proteomes" id="UP000004263">
    <property type="component" value="Unassembled WGS sequence"/>
</dbReference>
<reference evidence="1 2" key="1">
    <citation type="submission" date="2006-03" db="EMBL/GenBank/DDBJ databases">
        <authorList>
            <person name="Pinhassi J."/>
            <person name="Pedros-Alio C."/>
            <person name="Ferriera S."/>
            <person name="Johnson J."/>
            <person name="Kravitz S."/>
            <person name="Halpern A."/>
            <person name="Remington K."/>
            <person name="Beeson K."/>
            <person name="Tran B."/>
            <person name="Rogers Y.-H."/>
            <person name="Friedman R."/>
            <person name="Venter J.C."/>
        </authorList>
    </citation>
    <scope>NUCLEOTIDE SEQUENCE [LARGE SCALE GENOMIC DNA]</scope>
    <source>
        <strain evidence="1 2">RED65</strain>
    </source>
</reference>
<dbReference type="HOGENOM" id="CLU_2785538_0_0_6"/>
<sequence>MVMLEVDSTNSSLGLNMAAWLKKGGALSQNEGLDPREFWLCCVKFERDAAHFVANSQNWPNKTGSTPL</sequence>
<keyword evidence="2" id="KW-1185">Reference proteome</keyword>
<accession>Q1N6P1</accession>
<name>Q1N6P1_9GAMM</name>
<protein>
    <submittedName>
        <fullName evidence="1">Uncharacterized protein</fullName>
    </submittedName>
</protein>
<proteinExistence type="predicted"/>
<organism evidence="1 2">
    <name type="scientific">Bermanella marisrubri</name>
    <dbReference type="NCBI Taxonomy" id="207949"/>
    <lineage>
        <taxon>Bacteria</taxon>
        <taxon>Pseudomonadati</taxon>
        <taxon>Pseudomonadota</taxon>
        <taxon>Gammaproteobacteria</taxon>
        <taxon>Oceanospirillales</taxon>
        <taxon>Oceanospirillaceae</taxon>
        <taxon>Bermanella</taxon>
    </lineage>
</organism>
<dbReference type="EMBL" id="AAQH01000001">
    <property type="protein sequence ID" value="EAT13551.1"/>
    <property type="molecule type" value="Genomic_DNA"/>
</dbReference>
<dbReference type="AlphaFoldDB" id="Q1N6P1"/>
<dbReference type="STRING" id="207949.RED65_09174"/>